<dbReference type="Pfam" id="PF05170">
    <property type="entry name" value="AsmA"/>
    <property type="match status" value="1"/>
</dbReference>
<name>A0A2M9ZRP1_9LEPT</name>
<dbReference type="Proteomes" id="UP000231990">
    <property type="component" value="Unassembled WGS sequence"/>
</dbReference>
<dbReference type="Proteomes" id="UP000231962">
    <property type="component" value="Unassembled WGS sequence"/>
</dbReference>
<reference evidence="5 6" key="1">
    <citation type="submission" date="2017-07" db="EMBL/GenBank/DDBJ databases">
        <title>Leptospira spp. isolated from tropical soils.</title>
        <authorList>
            <person name="Thibeaux R."/>
            <person name="Iraola G."/>
            <person name="Ferres I."/>
            <person name="Bierque E."/>
            <person name="Girault D."/>
            <person name="Soupe-Gilbert M.-E."/>
            <person name="Picardeau M."/>
            <person name="Goarant C."/>
        </authorList>
    </citation>
    <scope>NUCLEOTIDE SEQUENCE [LARGE SCALE GENOMIC DNA]</scope>
    <source>
        <strain evidence="4 6">FH1-B-B1</strain>
        <strain evidence="3 5">FH1-B-C1</strain>
    </source>
</reference>
<evidence type="ECO:0000313" key="3">
    <source>
        <dbReference type="EMBL" id="PJZ71152.1"/>
    </source>
</evidence>
<feature type="transmembrane region" description="Helical" evidence="1">
    <location>
        <begin position="16"/>
        <end position="37"/>
    </location>
</feature>
<dbReference type="PANTHER" id="PTHR30441">
    <property type="entry name" value="DUF748 DOMAIN-CONTAINING PROTEIN"/>
    <property type="match status" value="1"/>
</dbReference>
<evidence type="ECO:0000313" key="5">
    <source>
        <dbReference type="Proteomes" id="UP000231962"/>
    </source>
</evidence>
<accession>A0A2M9ZRP1</accession>
<keyword evidence="5" id="KW-1185">Reference proteome</keyword>
<gene>
    <name evidence="3" type="ORF">CH360_01140</name>
    <name evidence="4" type="ORF">CH373_01140</name>
</gene>
<evidence type="ECO:0000256" key="1">
    <source>
        <dbReference type="SAM" id="Phobius"/>
    </source>
</evidence>
<dbReference type="EMBL" id="NPDY01000001">
    <property type="protein sequence ID" value="PJZ71152.1"/>
    <property type="molecule type" value="Genomic_DNA"/>
</dbReference>
<feature type="domain" description="AsmA" evidence="2">
    <location>
        <begin position="15"/>
        <end position="199"/>
    </location>
</feature>
<sequence length="693" mass="78998">MRSWDVLIEFLRRNKIYYFSVILFFLLLFIVFAYIPFAQRKETYKQYILSELRSATGLDIDVDSSDLSIFPFPGIDLENVYIRNDNILLAVCNRIELDISWVGLLSGNIELRSVQIDGGSLRLQRKIDGTIDLIEFIKNRENNSQSEKISKIEISPEEFSTGLDVQAKDFFRIGLKNVEISNFTLWYTEESHKREYKVYFHKSKASISFYEDSLDLLFHGKIDEQPIRFESTASILDFPIKYEKIRFSAVLNVEDLSLSLLRDVFSFFPLADFSQTKFSGRIAMDKEEDSPIHFKVRSQTRNLCYKGGNPFGNVKTDVDFDLDLFGKRINFPYIEASWEGVAKVSAKGNVNWKNRTIGQFTIRSDYGDYHSILKISKLFKYESPKTKYVARTISGPPSLPGVFYFNVDLNNIYAFKHRFSSIRGDAKYIHPVLTVPSFHAYIYNGEIVGKAKIFPLQPKMEVEGEAFRLHIDKAILPYVKERIITGDLYSKFYLETMIKDRSRDTVAELLLNMKSRGTIEVLNGELLGYANFMIPVLNTLGKIISFSGIDGRQVQFSKLTSEYSIYGNRFRFTKLELNGSGLEVDARGSFGFDNTIDMILNLRLGGQVVGKALKIPILYKGTFGKTIPYIDPIWLGSVFAGSTLLAPYLIPLGGPYGGGVAGSVIGEYVRDLWEGVKGLFGGSEEEIKKQNRK</sequence>
<keyword evidence="1" id="KW-1133">Transmembrane helix</keyword>
<dbReference type="AlphaFoldDB" id="A0A2M9ZRP1"/>
<comment type="caution">
    <text evidence="4">The sequence shown here is derived from an EMBL/GenBank/DDBJ whole genome shotgun (WGS) entry which is preliminary data.</text>
</comment>
<dbReference type="OrthoDB" id="341220at2"/>
<keyword evidence="1" id="KW-0472">Membrane</keyword>
<evidence type="ECO:0000313" key="6">
    <source>
        <dbReference type="Proteomes" id="UP000231990"/>
    </source>
</evidence>
<proteinExistence type="predicted"/>
<protein>
    <submittedName>
        <fullName evidence="4">AsmA family protein</fullName>
    </submittedName>
</protein>
<dbReference type="EMBL" id="NPDZ01000001">
    <property type="protein sequence ID" value="PJZ74685.1"/>
    <property type="molecule type" value="Genomic_DNA"/>
</dbReference>
<dbReference type="RefSeq" id="WP_100712094.1">
    <property type="nucleotide sequence ID" value="NZ_NPDY01000001.1"/>
</dbReference>
<dbReference type="InterPro" id="IPR052894">
    <property type="entry name" value="AsmA-related"/>
</dbReference>
<keyword evidence="1" id="KW-0812">Transmembrane</keyword>
<dbReference type="GO" id="GO:0090313">
    <property type="term" value="P:regulation of protein targeting to membrane"/>
    <property type="evidence" value="ECO:0007669"/>
    <property type="project" value="TreeGrafter"/>
</dbReference>
<dbReference type="InterPro" id="IPR007844">
    <property type="entry name" value="AsmA"/>
</dbReference>
<dbReference type="GO" id="GO:0005886">
    <property type="term" value="C:plasma membrane"/>
    <property type="evidence" value="ECO:0007669"/>
    <property type="project" value="TreeGrafter"/>
</dbReference>
<dbReference type="PANTHER" id="PTHR30441:SF8">
    <property type="entry name" value="DUF748 DOMAIN-CONTAINING PROTEIN"/>
    <property type="match status" value="1"/>
</dbReference>
<evidence type="ECO:0000313" key="4">
    <source>
        <dbReference type="EMBL" id="PJZ74685.1"/>
    </source>
</evidence>
<organism evidence="4 6">
    <name type="scientific">Leptospira perolatii</name>
    <dbReference type="NCBI Taxonomy" id="2023191"/>
    <lineage>
        <taxon>Bacteria</taxon>
        <taxon>Pseudomonadati</taxon>
        <taxon>Spirochaetota</taxon>
        <taxon>Spirochaetia</taxon>
        <taxon>Leptospirales</taxon>
        <taxon>Leptospiraceae</taxon>
        <taxon>Leptospira</taxon>
    </lineage>
</organism>
<evidence type="ECO:0000259" key="2">
    <source>
        <dbReference type="Pfam" id="PF05170"/>
    </source>
</evidence>